<gene>
    <name evidence="2" type="ORF">SAMN04515677_101620</name>
</gene>
<evidence type="ECO:0000313" key="3">
    <source>
        <dbReference type="Proteomes" id="UP000199068"/>
    </source>
</evidence>
<protein>
    <submittedName>
        <fullName evidence="2">Cytochrome c oxidase subunit 4</fullName>
    </submittedName>
</protein>
<organism evidence="2 3">
    <name type="scientific">Romboutsia lituseburensis DSM 797</name>
    <dbReference type="NCBI Taxonomy" id="1121325"/>
    <lineage>
        <taxon>Bacteria</taxon>
        <taxon>Bacillati</taxon>
        <taxon>Bacillota</taxon>
        <taxon>Clostridia</taxon>
        <taxon>Peptostreptococcales</taxon>
        <taxon>Peptostreptococcaceae</taxon>
        <taxon>Romboutsia</taxon>
    </lineage>
</organism>
<dbReference type="EMBL" id="FNGW01000001">
    <property type="protein sequence ID" value="SDL35934.1"/>
    <property type="molecule type" value="Genomic_DNA"/>
</dbReference>
<accession>A0A1G9JFP6</accession>
<sequence length="106" mass="12000">MDYGLLNIGSLILGVIAFVLPVINLIRYNTSNNQYWFVFTLMSIISCMLSLFMQVFYMNHLINIKDWTAIMDTINVVAFASALLLVATIVLNGVTLFAYIGNRKKK</sequence>
<evidence type="ECO:0000256" key="1">
    <source>
        <dbReference type="SAM" id="Phobius"/>
    </source>
</evidence>
<feature type="transmembrane region" description="Helical" evidence="1">
    <location>
        <begin position="35"/>
        <end position="57"/>
    </location>
</feature>
<name>A0A1G9JFP6_9FIRM</name>
<dbReference type="AlphaFoldDB" id="A0A1G9JFP6"/>
<proteinExistence type="predicted"/>
<keyword evidence="1" id="KW-1133">Transmembrane helix</keyword>
<dbReference type="Proteomes" id="UP000199068">
    <property type="component" value="Unassembled WGS sequence"/>
</dbReference>
<evidence type="ECO:0000313" key="2">
    <source>
        <dbReference type="EMBL" id="SDL35934.1"/>
    </source>
</evidence>
<keyword evidence="1" id="KW-0472">Membrane</keyword>
<keyword evidence="3" id="KW-1185">Reference proteome</keyword>
<feature type="transmembrane region" description="Helical" evidence="1">
    <location>
        <begin position="77"/>
        <end position="100"/>
    </location>
</feature>
<dbReference type="STRING" id="1121325.SAMN04515677_101620"/>
<reference evidence="2 3" key="1">
    <citation type="submission" date="2016-10" db="EMBL/GenBank/DDBJ databases">
        <authorList>
            <person name="de Groot N.N."/>
        </authorList>
    </citation>
    <scope>NUCLEOTIDE SEQUENCE [LARGE SCALE GENOMIC DNA]</scope>
    <source>
        <strain evidence="2 3">DSM 797</strain>
    </source>
</reference>
<keyword evidence="1" id="KW-0812">Transmembrane</keyword>
<feature type="transmembrane region" description="Helical" evidence="1">
    <location>
        <begin position="6"/>
        <end position="23"/>
    </location>
</feature>
<dbReference type="RefSeq" id="WP_092722735.1">
    <property type="nucleotide sequence ID" value="NZ_FNGW01000001.1"/>
</dbReference>